<name>A0A1M8ISD1_9MYCO</name>
<evidence type="ECO:0000256" key="1">
    <source>
        <dbReference type="ARBA" id="ARBA00022723"/>
    </source>
</evidence>
<proteinExistence type="predicted"/>
<dbReference type="GO" id="GO:0016787">
    <property type="term" value="F:hydrolase activity"/>
    <property type="evidence" value="ECO:0007669"/>
    <property type="project" value="UniProtKB-KW"/>
</dbReference>
<dbReference type="GeneID" id="93381303"/>
<evidence type="ECO:0000313" key="6">
    <source>
        <dbReference type="Proteomes" id="UP000185210"/>
    </source>
</evidence>
<dbReference type="InterPro" id="IPR011234">
    <property type="entry name" value="Fumarylacetoacetase-like_C"/>
</dbReference>
<dbReference type="RefSeq" id="WP_012296748.1">
    <property type="nucleotide sequence ID" value="NZ_AP028613.1"/>
</dbReference>
<dbReference type="Proteomes" id="UP000185210">
    <property type="component" value="Unassembled WGS sequence"/>
</dbReference>
<dbReference type="SUPFAM" id="SSF56529">
    <property type="entry name" value="FAH"/>
    <property type="match status" value="1"/>
</dbReference>
<dbReference type="PANTHER" id="PTHR11820:SF112">
    <property type="entry name" value="FUMARYLACETOACETATE HYDROLASE FAMILY PROTEIN (AFU_ORTHOLOGUE AFUA_1G02370)-RELATED"/>
    <property type="match status" value="1"/>
</dbReference>
<sequence>MRLYTTDRGIARQGADGHFSLLDLPFDDIGALLRYSDTDTAARALASRVVDSDHVSLAPVILRPGKILAVGLNYLSHAEEALEKFASIGRRDVQLPAEPNIQIVAGSAVQADGRPLMLPVATPHHVDYEGELAVVIGRAGFAIRTDQAWGHVAGLSIINDVSARDIQQRAYTGDPAASIGIAKSFDTFKPLGPCLVTADEFTEKVDLRLQTRVNGDLRQDDRTGNLIHSIPELIAYISRYHTLEPGDVIATGSPRGAGQFTDRYLRPGDVVEISIEHLGTLTNSVQARQSTGTGQSPLR</sequence>
<accession>A0A1M8ISD1</accession>
<protein>
    <submittedName>
        <fullName evidence="3">Hypothetical fumarylacetoacetate (FAA) hydrolase family</fullName>
    </submittedName>
</protein>
<dbReference type="PANTHER" id="PTHR11820">
    <property type="entry name" value="ACYLPYRUVASE"/>
    <property type="match status" value="1"/>
</dbReference>
<dbReference type="GO" id="GO:0046872">
    <property type="term" value="F:metal ion binding"/>
    <property type="evidence" value="ECO:0007669"/>
    <property type="project" value="UniProtKB-KW"/>
</dbReference>
<feature type="domain" description="Fumarylacetoacetase-like C-terminal" evidence="2">
    <location>
        <begin position="66"/>
        <end position="286"/>
    </location>
</feature>
<organism evidence="3 6">
    <name type="scientific">Mycobacteroides abscessus subsp. abscessus</name>
    <dbReference type="NCBI Taxonomy" id="1185650"/>
    <lineage>
        <taxon>Bacteria</taxon>
        <taxon>Bacillati</taxon>
        <taxon>Actinomycetota</taxon>
        <taxon>Actinomycetes</taxon>
        <taxon>Mycobacteriales</taxon>
        <taxon>Mycobacteriaceae</taxon>
        <taxon>Mycobacteroides</taxon>
        <taxon>Mycobacteroides abscessus</taxon>
    </lineage>
</organism>
<keyword evidence="1" id="KW-0479">Metal-binding</keyword>
<evidence type="ECO:0000313" key="5">
    <source>
        <dbReference type="Proteomes" id="UP000184831"/>
    </source>
</evidence>
<dbReference type="AlphaFoldDB" id="A0A1M8ISD1"/>
<comment type="caution">
    <text evidence="3">The sequence shown here is derived from an EMBL/GenBank/DDBJ whole genome shotgun (WGS) entry which is preliminary data.</text>
</comment>
<dbReference type="InterPro" id="IPR036663">
    <property type="entry name" value="Fumarylacetoacetase_C_sf"/>
</dbReference>
<evidence type="ECO:0000313" key="3">
    <source>
        <dbReference type="EMBL" id="SIA15354.1"/>
    </source>
</evidence>
<gene>
    <name evidence="3" type="ORF">SAMEA2070301_00397</name>
    <name evidence="4" type="ORF">SAMEA2152244_00335</name>
</gene>
<dbReference type="Gene3D" id="3.90.850.10">
    <property type="entry name" value="Fumarylacetoacetase-like, C-terminal domain"/>
    <property type="match status" value="1"/>
</dbReference>
<dbReference type="EMBL" id="FSHM01000001">
    <property type="protein sequence ID" value="SIA15354.1"/>
    <property type="molecule type" value="Genomic_DNA"/>
</dbReference>
<dbReference type="Pfam" id="PF01557">
    <property type="entry name" value="FAA_hydrolase"/>
    <property type="match status" value="1"/>
</dbReference>
<evidence type="ECO:0000313" key="4">
    <source>
        <dbReference type="EMBL" id="SIL85965.1"/>
    </source>
</evidence>
<evidence type="ECO:0000259" key="2">
    <source>
        <dbReference type="Pfam" id="PF01557"/>
    </source>
</evidence>
<dbReference type="EMBL" id="FSQE01000001">
    <property type="protein sequence ID" value="SIL85965.1"/>
    <property type="molecule type" value="Genomic_DNA"/>
</dbReference>
<reference evidence="5 6" key="1">
    <citation type="submission" date="2016-11" db="EMBL/GenBank/DDBJ databases">
        <authorList>
            <consortium name="Pathogen Informatics"/>
        </authorList>
    </citation>
    <scope>NUCLEOTIDE SEQUENCE [LARGE SCALE GENOMIC DNA]</scope>
    <source>
        <strain evidence="3 6">104</strain>
        <strain evidence="4 5">696</strain>
    </source>
</reference>
<dbReference type="Proteomes" id="UP000184831">
    <property type="component" value="Unassembled WGS sequence"/>
</dbReference>
<keyword evidence="3" id="KW-0378">Hydrolase</keyword>